<dbReference type="Proteomes" id="UP000606724">
    <property type="component" value="Unassembled WGS sequence"/>
</dbReference>
<proteinExistence type="predicted"/>
<dbReference type="Gene3D" id="3.40.50.300">
    <property type="entry name" value="P-loop containing nucleotide triphosphate hydrolases"/>
    <property type="match status" value="1"/>
</dbReference>
<name>A0ABR8RIB3_9GAMM</name>
<dbReference type="InterPro" id="IPR027417">
    <property type="entry name" value="P-loop_NTPase"/>
</dbReference>
<dbReference type="EMBL" id="JACSQR010000012">
    <property type="protein sequence ID" value="MBD7947552.1"/>
    <property type="molecule type" value="Genomic_DNA"/>
</dbReference>
<comment type="caution">
    <text evidence="1">The sequence shown here is derived from an EMBL/GenBank/DDBJ whole genome shotgun (WGS) entry which is preliminary data.</text>
</comment>
<sequence>MIDLDFRTIRNHDGSQDNGFEELVCQLAHLEKPSNADYFVRKDGGGGDAGVECFWKLQDASEHGWQAKYFLDPLSTNQWGQINESVETALEKHPKLTKYYVCIPRDLNDSRKTGKGSKVVKSSLDIWNEHVERWGVLASSKDMQVEFILWGKHEISIQLQRDQPKYAGRARYWFGTPVLTRDDFERLTRLSAQSLGERYTPEFHVDLPIAEVFKALGEPKYWHAIVSKNISKWIKGFSEELDSIRREIPQDRLNEVDFVDDYFSIKSELIQHLKEGLVDTKILPCLNKLNALDSKITDYFDVINKRKMPISELDITINEYVVDLQETNNALISFFNSRDFKASLQNALLLAGEAGIGKSHLLCDITLRRLANNLPTVFMLGQHYEGGDPVTSLKKSMDLSDISDDIFLGALDASGESASGKALIIIDAINEGRNREDWSNYLAVLITKISEFPNINIVLSCRSTYLDWMIPEGLIGSTLMKITHQGFRGFEHKASAIYLSKQGISKPSAPILSPEFSNPLFLKICCKAIKDQGLDSFPKGLKGITDLLNFYINNIEQTACRVKRYRKGERIVNNTFNALALKLYPDHQFGLELIEAMTLINEMDSRPDPYNTLFDLLLHEGVISEDVIFNEVSQKADIPVIRFTYERFSDYFISKSLLEDVHKQDLKHAFSENGIFAHIIAPKNYFAYAGLLNALATIIPEKYGIEMVDILPTDSMIVHSFLNDIFIGTILWRSPQSFTHRTFEVFNKIPNHGYDSIQLDTLLALSTEPAHPWNAELIHRNLISKSLPERDRFWSTFIAIADDKNDDSGEESNLRALIEWAYSGSLADVDEERIRLCAVILIWMTSTSNRVIRDQATKSAVRLLSMYPKLIVGLFDKFEGIDDLYVIERLYAIAYGAITNSSDIQYLREIAQWIWKNEFENGQPIPHLLLRDYARGIMEFALHNGQIDTSIQPEVFRPPYISSWPLNIPTKRELDEYLGQGFSRIKSSVLSGDFNKYTMSDIHKWSPTPINADEPQNAYQLQVQFAEKIEDATLKEKLLGYLDKKKTKDETPFVFDLENFQKNLKDQGTTDNEPTELDRLKIEIKESLSNEDFEVFRWVMGFGRSEQTGTFSRKSAQRWVCKRAFELGWAADLFDDFERDNIGYSSRMESKVERIGKKYQWIALYEFLAHLADNCLYIGTGYADVDDSQYYGPWQLYKRDIDPTFIPRQTNRHTWNDEETTSWWEPNNFRLKGGNLDELQDWLWSDNNLPDFKNLLEVTDFSNIQWLVLKNETHQRRDPLEDNNTIPYQDVWYRINSCIVKKTDVKKFREMMSNRLLCSPSILEHDSSHQSFFREYPWHCVYNDFNNWKATIDDEITSNLKYLMPISEYEWEMGGREQSLSDSISIYAPAKEIVTGLSLSPNLEQYGHWINGNKELVFFDPSMNEKGSPSALIQTNILFEWLEENDLQLIWLVGGEKQLFTGSVSNFFGRLVFSGFYTLTENGIEGNDLWFNREEPGVQ</sequence>
<protein>
    <recommendedName>
        <fullName evidence="3">ATP-binding protein</fullName>
    </recommendedName>
</protein>
<evidence type="ECO:0000313" key="2">
    <source>
        <dbReference type="Proteomes" id="UP000606724"/>
    </source>
</evidence>
<organism evidence="1 2">
    <name type="scientific">Psychrobacter communis</name>
    <dbReference type="NCBI Taxonomy" id="2762238"/>
    <lineage>
        <taxon>Bacteria</taxon>
        <taxon>Pseudomonadati</taxon>
        <taxon>Pseudomonadota</taxon>
        <taxon>Gammaproteobacteria</taxon>
        <taxon>Moraxellales</taxon>
        <taxon>Moraxellaceae</taxon>
        <taxon>Psychrobacter</taxon>
    </lineage>
</organism>
<dbReference type="NCBIfam" id="NF041813">
    <property type="entry name" value="Avs2"/>
    <property type="match status" value="1"/>
</dbReference>
<evidence type="ECO:0000313" key="1">
    <source>
        <dbReference type="EMBL" id="MBD7947552.1"/>
    </source>
</evidence>
<accession>A0ABR8RIB3</accession>
<dbReference type="RefSeq" id="WP_191691173.1">
    <property type="nucleotide sequence ID" value="NZ_JACSQR010000012.1"/>
</dbReference>
<reference evidence="1 2" key="1">
    <citation type="submission" date="2020-08" db="EMBL/GenBank/DDBJ databases">
        <title>A Genomic Blueprint of the Chicken Gut Microbiome.</title>
        <authorList>
            <person name="Gilroy R."/>
            <person name="Ravi A."/>
            <person name="Getino M."/>
            <person name="Pursley I."/>
            <person name="Horton D.L."/>
            <person name="Alikhan N.-F."/>
            <person name="Baker D."/>
            <person name="Gharbi K."/>
            <person name="Hall N."/>
            <person name="Watson M."/>
            <person name="Adriaenssens E.M."/>
            <person name="Foster-Nyarko E."/>
            <person name="Jarju S."/>
            <person name="Secka A."/>
            <person name="Antonio M."/>
            <person name="Oren A."/>
            <person name="Chaudhuri R."/>
            <person name="La Ragione R.M."/>
            <person name="Hildebrand F."/>
            <person name="Pallen M.J."/>
        </authorList>
    </citation>
    <scope>NUCLEOTIDE SEQUENCE [LARGE SCALE GENOMIC DNA]</scope>
    <source>
        <strain evidence="1 2">Sa4CVA2</strain>
    </source>
</reference>
<evidence type="ECO:0008006" key="3">
    <source>
        <dbReference type="Google" id="ProtNLM"/>
    </source>
</evidence>
<gene>
    <name evidence="1" type="ORF">H9653_05925</name>
</gene>
<keyword evidence="2" id="KW-1185">Reference proteome</keyword>